<evidence type="ECO:0008006" key="9">
    <source>
        <dbReference type="Google" id="ProtNLM"/>
    </source>
</evidence>
<evidence type="ECO:0000313" key="8">
    <source>
        <dbReference type="EMBL" id="VAV89495.1"/>
    </source>
</evidence>
<feature type="transmembrane region" description="Helical" evidence="7">
    <location>
        <begin position="107"/>
        <end position="133"/>
    </location>
</feature>
<gene>
    <name evidence="8" type="ORF">MNBD_ALPHA01-334</name>
</gene>
<dbReference type="GO" id="GO:0005886">
    <property type="term" value="C:plasma membrane"/>
    <property type="evidence" value="ECO:0007669"/>
    <property type="project" value="UniProtKB-SubCell"/>
</dbReference>
<proteinExistence type="predicted"/>
<feature type="transmembrane region" description="Helical" evidence="7">
    <location>
        <begin position="16"/>
        <end position="38"/>
    </location>
</feature>
<evidence type="ECO:0000256" key="4">
    <source>
        <dbReference type="ARBA" id="ARBA00022960"/>
    </source>
</evidence>
<name>A0A3B0S1Y7_9ZZZZ</name>
<keyword evidence="4" id="KW-0133">Cell shape</keyword>
<dbReference type="NCBIfam" id="TIGR03426">
    <property type="entry name" value="shape_MreD"/>
    <property type="match status" value="1"/>
</dbReference>
<evidence type="ECO:0000256" key="3">
    <source>
        <dbReference type="ARBA" id="ARBA00022692"/>
    </source>
</evidence>
<keyword evidence="2" id="KW-1003">Cell membrane</keyword>
<keyword evidence="3 7" id="KW-0812">Transmembrane</keyword>
<feature type="transmembrane region" description="Helical" evidence="7">
    <location>
        <begin position="139"/>
        <end position="160"/>
    </location>
</feature>
<evidence type="ECO:0000256" key="2">
    <source>
        <dbReference type="ARBA" id="ARBA00022475"/>
    </source>
</evidence>
<evidence type="ECO:0000256" key="6">
    <source>
        <dbReference type="ARBA" id="ARBA00023136"/>
    </source>
</evidence>
<evidence type="ECO:0000256" key="7">
    <source>
        <dbReference type="SAM" id="Phobius"/>
    </source>
</evidence>
<reference evidence="8" key="1">
    <citation type="submission" date="2018-06" db="EMBL/GenBank/DDBJ databases">
        <authorList>
            <person name="Zhirakovskaya E."/>
        </authorList>
    </citation>
    <scope>NUCLEOTIDE SEQUENCE</scope>
</reference>
<dbReference type="InterPro" id="IPR007227">
    <property type="entry name" value="Cell_shape_determining_MreD"/>
</dbReference>
<accession>A0A3B0S1Y7</accession>
<comment type="subcellular location">
    <subcellularLocation>
        <location evidence="1">Cell membrane</location>
        <topology evidence="1">Multi-pass membrane protein</topology>
    </subcellularLocation>
</comment>
<evidence type="ECO:0000256" key="5">
    <source>
        <dbReference type="ARBA" id="ARBA00022989"/>
    </source>
</evidence>
<feature type="transmembrane region" description="Helical" evidence="7">
    <location>
        <begin position="75"/>
        <end position="95"/>
    </location>
</feature>
<organism evidence="8">
    <name type="scientific">hydrothermal vent metagenome</name>
    <dbReference type="NCBI Taxonomy" id="652676"/>
    <lineage>
        <taxon>unclassified sequences</taxon>
        <taxon>metagenomes</taxon>
        <taxon>ecological metagenomes</taxon>
    </lineage>
</organism>
<dbReference type="EMBL" id="UOEJ01000002">
    <property type="protein sequence ID" value="VAV89495.1"/>
    <property type="molecule type" value="Genomic_DNA"/>
</dbReference>
<keyword evidence="6 7" id="KW-0472">Membrane</keyword>
<keyword evidence="5 7" id="KW-1133">Transmembrane helix</keyword>
<dbReference type="GO" id="GO:0008360">
    <property type="term" value="P:regulation of cell shape"/>
    <property type="evidence" value="ECO:0007669"/>
    <property type="project" value="UniProtKB-KW"/>
</dbReference>
<sequence>MIKGPESKSERGFRGILPFVSTLLLVLLVQLQYGLAFLDDLLPFLPLTAVYYWCIFKPRLMPVSAVFLLGLLQDILSGGPLGMMALLLILVRIFVIRQGGRFLEREFLFSWLVFIIVALAFGLSTWAIASVYLKDGQNFWNALGQSMLTIAIFPVVAWALGRVRHLLVQENR</sequence>
<dbReference type="AlphaFoldDB" id="A0A3B0S1Y7"/>
<evidence type="ECO:0000256" key="1">
    <source>
        <dbReference type="ARBA" id="ARBA00004651"/>
    </source>
</evidence>
<protein>
    <recommendedName>
        <fullName evidence="9">Rod shape-determining protein MreD</fullName>
    </recommendedName>
</protein>